<evidence type="ECO:0000313" key="6">
    <source>
        <dbReference type="EMBL" id="MEE2039528.1"/>
    </source>
</evidence>
<dbReference type="PANTHER" id="PTHR43464">
    <property type="entry name" value="METHYLTRANSFERASE"/>
    <property type="match status" value="1"/>
</dbReference>
<reference evidence="6 7" key="1">
    <citation type="submission" date="2023-08" db="EMBL/GenBank/DDBJ databases">
        <authorList>
            <person name="Girao M."/>
            <person name="Carvalho M.F."/>
        </authorList>
    </citation>
    <scope>NUCLEOTIDE SEQUENCE [LARGE SCALE GENOMIC DNA]</scope>
    <source>
        <strain evidence="6 7">CT-R113</strain>
    </source>
</reference>
<dbReference type="EMBL" id="JAUZMY010000020">
    <property type="protein sequence ID" value="MEE2039528.1"/>
    <property type="molecule type" value="Genomic_DNA"/>
</dbReference>
<dbReference type="InterPro" id="IPR029063">
    <property type="entry name" value="SAM-dependent_MTases_sf"/>
</dbReference>
<dbReference type="SUPFAM" id="SSF53335">
    <property type="entry name" value="S-adenosyl-L-methionine-dependent methyltransferases"/>
    <property type="match status" value="1"/>
</dbReference>
<protein>
    <submittedName>
        <fullName evidence="6">Class I SAM-dependent methyltransferase</fullName>
        <ecNumber evidence="6">2.1.-.-</ecNumber>
    </submittedName>
</protein>
<keyword evidence="7" id="KW-1185">Reference proteome</keyword>
<evidence type="ECO:0000259" key="5">
    <source>
        <dbReference type="Pfam" id="PF08241"/>
    </source>
</evidence>
<keyword evidence="3" id="KW-0949">S-adenosyl-L-methionine</keyword>
<evidence type="ECO:0000256" key="1">
    <source>
        <dbReference type="ARBA" id="ARBA00022603"/>
    </source>
</evidence>
<comment type="caution">
    <text evidence="6">The sequence shown here is derived from an EMBL/GenBank/DDBJ whole genome shotgun (WGS) entry which is preliminary data.</text>
</comment>
<accession>A0ABU7KBB9</accession>
<dbReference type="PANTHER" id="PTHR43464:SF19">
    <property type="entry name" value="UBIQUINONE BIOSYNTHESIS O-METHYLTRANSFERASE, MITOCHONDRIAL"/>
    <property type="match status" value="1"/>
</dbReference>
<gene>
    <name evidence="6" type="ORF">Q8791_20100</name>
</gene>
<dbReference type="EC" id="2.1.-.-" evidence="6"/>
<sequence length="243" mass="26337">MSRFLPRSPLDVSWDHNSHYHGHLLRQVLPPGPPVDRRGRPGPSRGGPADALPARSRALDVGCGGGRFARVLATRGFRVDAIDPASRMIDMARTLTPPRLPIDYRVASLGEAELDPEGYGFVSAVSSIHHMPFGPSLERMASALAPGGTLAVLGHYREHSWSDAAVSLAALGPQWTIGAGLRVARTLTGTPDLHRVGPTAEMPVCEPGMDLDEIAGAVRRHLPGTRLRRLLFWRYSLVYTRPA</sequence>
<dbReference type="GO" id="GO:0008168">
    <property type="term" value="F:methyltransferase activity"/>
    <property type="evidence" value="ECO:0007669"/>
    <property type="project" value="UniProtKB-KW"/>
</dbReference>
<name>A0ABU7KBB9_9ACTN</name>
<dbReference type="CDD" id="cd02440">
    <property type="entry name" value="AdoMet_MTases"/>
    <property type="match status" value="1"/>
</dbReference>
<dbReference type="InterPro" id="IPR013216">
    <property type="entry name" value="Methyltransf_11"/>
</dbReference>
<feature type="region of interest" description="Disordered" evidence="4">
    <location>
        <begin position="25"/>
        <end position="53"/>
    </location>
</feature>
<dbReference type="GO" id="GO:0032259">
    <property type="term" value="P:methylation"/>
    <property type="evidence" value="ECO:0007669"/>
    <property type="project" value="UniProtKB-KW"/>
</dbReference>
<organism evidence="6 7">
    <name type="scientific">Nocardiopsis codii</name>
    <dbReference type="NCBI Taxonomy" id="3065942"/>
    <lineage>
        <taxon>Bacteria</taxon>
        <taxon>Bacillati</taxon>
        <taxon>Actinomycetota</taxon>
        <taxon>Actinomycetes</taxon>
        <taxon>Streptosporangiales</taxon>
        <taxon>Nocardiopsidaceae</taxon>
        <taxon>Nocardiopsis</taxon>
    </lineage>
</organism>
<keyword evidence="2 6" id="KW-0808">Transferase</keyword>
<evidence type="ECO:0000256" key="3">
    <source>
        <dbReference type="ARBA" id="ARBA00022691"/>
    </source>
</evidence>
<dbReference type="Gene3D" id="3.40.50.150">
    <property type="entry name" value="Vaccinia Virus protein VP39"/>
    <property type="match status" value="1"/>
</dbReference>
<dbReference type="Pfam" id="PF08241">
    <property type="entry name" value="Methyltransf_11"/>
    <property type="match status" value="1"/>
</dbReference>
<evidence type="ECO:0000256" key="2">
    <source>
        <dbReference type="ARBA" id="ARBA00022679"/>
    </source>
</evidence>
<proteinExistence type="predicted"/>
<keyword evidence="1 6" id="KW-0489">Methyltransferase</keyword>
<evidence type="ECO:0000256" key="4">
    <source>
        <dbReference type="SAM" id="MobiDB-lite"/>
    </source>
</evidence>
<dbReference type="Proteomes" id="UP001356095">
    <property type="component" value="Unassembled WGS sequence"/>
</dbReference>
<dbReference type="RefSeq" id="WP_330093300.1">
    <property type="nucleotide sequence ID" value="NZ_JAUZMY010000020.1"/>
</dbReference>
<evidence type="ECO:0000313" key="7">
    <source>
        <dbReference type="Proteomes" id="UP001356095"/>
    </source>
</evidence>
<feature type="domain" description="Methyltransferase type 11" evidence="5">
    <location>
        <begin position="59"/>
        <end position="151"/>
    </location>
</feature>